<feature type="region of interest" description="Disordered" evidence="1">
    <location>
        <begin position="127"/>
        <end position="152"/>
    </location>
</feature>
<dbReference type="AlphaFoldDB" id="A0A3N0YBS8"/>
<protein>
    <submittedName>
        <fullName evidence="2">Uncharacterized protein</fullName>
    </submittedName>
</protein>
<feature type="compositionally biased region" description="Basic and acidic residues" evidence="1">
    <location>
        <begin position="484"/>
        <end position="495"/>
    </location>
</feature>
<accession>A0A3N0YBS8</accession>
<dbReference type="EMBL" id="RJVU01047291">
    <property type="protein sequence ID" value="ROL43703.1"/>
    <property type="molecule type" value="Genomic_DNA"/>
</dbReference>
<feature type="compositionally biased region" description="Polar residues" evidence="1">
    <location>
        <begin position="530"/>
        <end position="539"/>
    </location>
</feature>
<dbReference type="OrthoDB" id="10068084at2759"/>
<organism evidence="2 3">
    <name type="scientific">Anabarilius grahami</name>
    <name type="common">Kanglang fish</name>
    <name type="synonym">Barilius grahami</name>
    <dbReference type="NCBI Taxonomy" id="495550"/>
    <lineage>
        <taxon>Eukaryota</taxon>
        <taxon>Metazoa</taxon>
        <taxon>Chordata</taxon>
        <taxon>Craniata</taxon>
        <taxon>Vertebrata</taxon>
        <taxon>Euteleostomi</taxon>
        <taxon>Actinopterygii</taxon>
        <taxon>Neopterygii</taxon>
        <taxon>Teleostei</taxon>
        <taxon>Ostariophysi</taxon>
        <taxon>Cypriniformes</taxon>
        <taxon>Xenocyprididae</taxon>
        <taxon>Xenocypridinae</taxon>
        <taxon>Xenocypridinae incertae sedis</taxon>
        <taxon>Anabarilius</taxon>
    </lineage>
</organism>
<feature type="compositionally biased region" description="Low complexity" evidence="1">
    <location>
        <begin position="441"/>
        <end position="452"/>
    </location>
</feature>
<gene>
    <name evidence="2" type="ORF">DPX16_21864</name>
</gene>
<feature type="compositionally biased region" description="Polar residues" evidence="1">
    <location>
        <begin position="130"/>
        <end position="151"/>
    </location>
</feature>
<feature type="region of interest" description="Disordered" evidence="1">
    <location>
        <begin position="483"/>
        <end position="573"/>
    </location>
</feature>
<feature type="compositionally biased region" description="Polar residues" evidence="1">
    <location>
        <begin position="373"/>
        <end position="394"/>
    </location>
</feature>
<name>A0A3N0YBS8_ANAGA</name>
<sequence>MSSGGRKSLVWDIRKSLLTLTAEELLRVARAVNPVSDVDQSELVERDQEECYDCINSFMYSKQLLETEDEGMVQLLMLKDTIDDIVKCCDDMSFQNVKGDSELHTGQSGDKFDDLADFAEGSVTIRTPPEITTDTHPQSRHTPTLISTTLPSDIAEPDSGSVEVTMLNVPDTSNADLLKVLASYEELSKKLIQCMPAHASPSQTHMPSSSVLSKQLDRNPPEVLICGQPERLVSVLASLLSNAISVPREPAEALVNFIQTAKPVMQQGRLRTGAKDIVLPAGQVLWVRCRVPSNMDASTRLVLFETDEDSLPSGQWDAWPGLVEIQNPIKPHVTIPIGNNTNHDITIPRKTALGNLQCVENVVEADTLDKSQPAATVSQVTTSQRQKQPQQRVNSADKDGISDTDDEDEWTGGYWLRTPVVRMGNDQAGHDTSVSSAREQSPVSKSSSTTVPGLTPKKPTMTYKECPGTLLTRETKLMDAYLPDGRETPERDNTHTGETNLPESEPEQDTPEKEDKQSLTDRDVELVGEESQTSEQSDVTYLPQPGEDGRNEHAEQVREERLSYPPMMTGPAEETHRETYAAFQATRNPCFSNLLPVKVHWNSSQSRDFPPVNSY</sequence>
<dbReference type="Proteomes" id="UP000281406">
    <property type="component" value="Unassembled WGS sequence"/>
</dbReference>
<feature type="compositionally biased region" description="Basic and acidic residues" evidence="1">
    <location>
        <begin position="510"/>
        <end position="525"/>
    </location>
</feature>
<evidence type="ECO:0000313" key="3">
    <source>
        <dbReference type="Proteomes" id="UP000281406"/>
    </source>
</evidence>
<feature type="compositionally biased region" description="Basic and acidic residues" evidence="1">
    <location>
        <begin position="547"/>
        <end position="562"/>
    </location>
</feature>
<evidence type="ECO:0000256" key="1">
    <source>
        <dbReference type="SAM" id="MobiDB-lite"/>
    </source>
</evidence>
<proteinExistence type="predicted"/>
<reference evidence="2 3" key="1">
    <citation type="submission" date="2018-10" db="EMBL/GenBank/DDBJ databases">
        <title>Genome assembly for a Yunnan-Guizhou Plateau 3E fish, Anabarilius grahami (Regan), and its evolutionary and genetic applications.</title>
        <authorList>
            <person name="Jiang W."/>
        </authorList>
    </citation>
    <scope>NUCLEOTIDE SEQUENCE [LARGE SCALE GENOMIC DNA]</scope>
    <source>
        <strain evidence="2">AG-KIZ</strain>
        <tissue evidence="2">Muscle</tissue>
    </source>
</reference>
<feature type="compositionally biased region" description="Polar residues" evidence="1">
    <location>
        <begin position="430"/>
        <end position="439"/>
    </location>
</feature>
<feature type="region of interest" description="Disordered" evidence="1">
    <location>
        <begin position="424"/>
        <end position="471"/>
    </location>
</feature>
<keyword evidence="3" id="KW-1185">Reference proteome</keyword>
<evidence type="ECO:0000313" key="2">
    <source>
        <dbReference type="EMBL" id="ROL43703.1"/>
    </source>
</evidence>
<feature type="region of interest" description="Disordered" evidence="1">
    <location>
        <begin position="370"/>
        <end position="412"/>
    </location>
</feature>
<comment type="caution">
    <text evidence="2">The sequence shown here is derived from an EMBL/GenBank/DDBJ whole genome shotgun (WGS) entry which is preliminary data.</text>
</comment>